<dbReference type="OrthoDB" id="10250282at2759"/>
<organism evidence="3 4">
    <name type="scientific">Bifiguratus adelaidae</name>
    <dbReference type="NCBI Taxonomy" id="1938954"/>
    <lineage>
        <taxon>Eukaryota</taxon>
        <taxon>Fungi</taxon>
        <taxon>Fungi incertae sedis</taxon>
        <taxon>Mucoromycota</taxon>
        <taxon>Mucoromycotina</taxon>
        <taxon>Endogonomycetes</taxon>
        <taxon>Endogonales</taxon>
        <taxon>Endogonales incertae sedis</taxon>
        <taxon>Bifiguratus</taxon>
    </lineage>
</organism>
<dbReference type="Gene3D" id="3.60.110.10">
    <property type="entry name" value="Carbon-nitrogen hydrolase"/>
    <property type="match status" value="1"/>
</dbReference>
<dbReference type="InterPro" id="IPR036526">
    <property type="entry name" value="C-N_Hydrolase_sf"/>
</dbReference>
<name>A0A261Y840_9FUNG</name>
<keyword evidence="4" id="KW-1185">Reference proteome</keyword>
<dbReference type="GO" id="GO:0110050">
    <property type="term" value="F:deaminated glutathione amidase activity"/>
    <property type="evidence" value="ECO:0007669"/>
    <property type="project" value="EnsemblFungi"/>
</dbReference>
<dbReference type="SUPFAM" id="SSF56317">
    <property type="entry name" value="Carbon-nitrogen hydrolase"/>
    <property type="match status" value="1"/>
</dbReference>
<dbReference type="Proteomes" id="UP000242875">
    <property type="component" value="Unassembled WGS sequence"/>
</dbReference>
<gene>
    <name evidence="3" type="ORF">BZG36_00141</name>
</gene>
<dbReference type="AlphaFoldDB" id="A0A261Y840"/>
<dbReference type="InterPro" id="IPR045254">
    <property type="entry name" value="Nit1/2_C-N_Hydrolase"/>
</dbReference>
<keyword evidence="1" id="KW-0378">Hydrolase</keyword>
<dbReference type="PANTHER" id="PTHR23088:SF27">
    <property type="entry name" value="DEAMINATED GLUTATHIONE AMIDASE"/>
    <property type="match status" value="1"/>
</dbReference>
<dbReference type="PANTHER" id="PTHR23088">
    <property type="entry name" value="NITRILASE-RELATED"/>
    <property type="match status" value="1"/>
</dbReference>
<reference evidence="3 4" key="1">
    <citation type="journal article" date="2017" name="Mycologia">
        <title>Bifiguratus adelaidae, gen. et sp. nov., a new member of Mucoromycotina in endophytic and soil-dwelling habitats.</title>
        <authorList>
            <person name="Torres-Cruz T.J."/>
            <person name="Billingsley Tobias T.L."/>
            <person name="Almatruk M."/>
            <person name="Hesse C."/>
            <person name="Kuske C.R."/>
            <person name="Desiro A."/>
            <person name="Benucci G.M."/>
            <person name="Bonito G."/>
            <person name="Stajich J.E."/>
            <person name="Dunlap C."/>
            <person name="Arnold A.E."/>
            <person name="Porras-Alfaro A."/>
        </authorList>
    </citation>
    <scope>NUCLEOTIDE SEQUENCE [LARGE SCALE GENOMIC DNA]</scope>
    <source>
        <strain evidence="3 4">AZ0501</strain>
    </source>
</reference>
<dbReference type="Pfam" id="PF00795">
    <property type="entry name" value="CN_hydrolase"/>
    <property type="match status" value="1"/>
</dbReference>
<evidence type="ECO:0000259" key="2">
    <source>
        <dbReference type="PROSITE" id="PS50263"/>
    </source>
</evidence>
<evidence type="ECO:0000313" key="4">
    <source>
        <dbReference type="Proteomes" id="UP000242875"/>
    </source>
</evidence>
<accession>A0A261Y840</accession>
<dbReference type="CDD" id="cd07572">
    <property type="entry name" value="nit"/>
    <property type="match status" value="1"/>
</dbReference>
<feature type="domain" description="CN hydrolase" evidence="2">
    <location>
        <begin position="5"/>
        <end position="246"/>
    </location>
</feature>
<evidence type="ECO:0000313" key="3">
    <source>
        <dbReference type="EMBL" id="OZJ06790.1"/>
    </source>
</evidence>
<dbReference type="GO" id="GO:0043605">
    <property type="term" value="P:amide catabolic process"/>
    <property type="evidence" value="ECO:0007669"/>
    <property type="project" value="EnsemblFungi"/>
</dbReference>
<dbReference type="PROSITE" id="PS50263">
    <property type="entry name" value="CN_HYDROLASE"/>
    <property type="match status" value="1"/>
</dbReference>
<evidence type="ECO:0000256" key="1">
    <source>
        <dbReference type="ARBA" id="ARBA00022801"/>
    </source>
</evidence>
<dbReference type="EMBL" id="MVBO01000001">
    <property type="protein sequence ID" value="OZJ06790.1"/>
    <property type="molecule type" value="Genomic_DNA"/>
</dbReference>
<protein>
    <recommendedName>
        <fullName evidence="2">CN hydrolase domain-containing protein</fullName>
    </recommendedName>
</protein>
<sequence length="246" mass="27375">MAIHSRLAAVGQFCATAVKQANQQACIELIRKASERQAKMVFLPEASDFIASNKEEVWKLSETLDGPFLQGIQYAAKSAGIWVSIGIHETSLPQTKVFNTQVIVSDTGDIVGKYRKIHLFDIEMRDGPQLSESDQILRGERLEEPVDTPLGKIGMQICYDLRFAEAAILMRKKNADILTYPSAFTVPTGLAHWEPLLRARAIETQCFVIASAQIGQHNEKRASFGHAMIIDPWGTGKSRMNFEINV</sequence>
<proteinExistence type="predicted"/>
<comment type="caution">
    <text evidence="3">The sequence shown here is derived from an EMBL/GenBank/DDBJ whole genome shotgun (WGS) entry which is preliminary data.</text>
</comment>
<dbReference type="InterPro" id="IPR003010">
    <property type="entry name" value="C-N_Hydrolase"/>
</dbReference>